<dbReference type="InterPro" id="IPR022291">
    <property type="entry name" value="Bacteriocin_synth_cyclodeHase"/>
</dbReference>
<feature type="domain" description="YcaO" evidence="1">
    <location>
        <begin position="264"/>
        <end position="647"/>
    </location>
</feature>
<evidence type="ECO:0000259" key="1">
    <source>
        <dbReference type="PROSITE" id="PS51664"/>
    </source>
</evidence>
<dbReference type="Gene3D" id="3.40.50.720">
    <property type="entry name" value="NAD(P)-binding Rossmann-like Domain"/>
    <property type="match status" value="1"/>
</dbReference>
<dbReference type="NCBIfam" id="TIGR03604">
    <property type="entry name" value="TOMM_cyclo_SagD"/>
    <property type="match status" value="1"/>
</dbReference>
<evidence type="ECO:0000313" key="3">
    <source>
        <dbReference type="Proteomes" id="UP000309673"/>
    </source>
</evidence>
<accession>A0A4U0FAF5</accession>
<keyword evidence="3" id="KW-1185">Reference proteome</keyword>
<dbReference type="InterPro" id="IPR003776">
    <property type="entry name" value="YcaO-like_dom"/>
</dbReference>
<dbReference type="EMBL" id="SUPK01000007">
    <property type="protein sequence ID" value="TJY41124.1"/>
    <property type="molecule type" value="Genomic_DNA"/>
</dbReference>
<dbReference type="NCBIfam" id="TIGR00702">
    <property type="entry name" value="YcaO-type kinase domain"/>
    <property type="match status" value="1"/>
</dbReference>
<name>A0A4U0FAF5_9BACL</name>
<dbReference type="Pfam" id="PF02624">
    <property type="entry name" value="YcaO"/>
    <property type="match status" value="1"/>
</dbReference>
<dbReference type="OrthoDB" id="2379922at2"/>
<sequence length="647" mass="72127">MSAVIAVIGTGRLAEMVIRQLSETYKVVCNRDFRSEIPASASLCLVMSDEFRPSDHQAAAEVLYKTNKPWLVGFVASSEGAAGPLVRPGITGCSLCAQNRQMEAESGREESIIRLMALWKDGVIRLDPTISDAAIWQLGCFIRDEVRLFLQGKTARTEKRIYLLDLHSFTGSLHRFLPDPACPVCGSLSEDSPDSARITLLPRAKMHKDAYRSKSSDELAETLIEAYEDERTGLLHTKTKDSQSPFCDVLVTLPSGTGNEITAGRSHSYKKSGDTAILEGLERYCGMMPRGKRIVVKSSYREVRQQALHLVSAGLYSEEQYASPDFPFEKFDEEAVIPWVWGQSLTEDRPILVPQELAYYGTVSGARFVMEGSNGCAVGGNMEEAILHGLLEVVERDAFLLAWYARMPIPRLEPDTAQDTELMLMIERVRAVSGFDVALFNATTENRIPSIWAVAKNRKNTGANLICAAGAHLDPVRAAKSAIFELAGHAAYLDDMYNTRGEEFSRMLNEPELVAEMPDHACLYTVPGAEARFDFLFESGREARSFTEEFKWMPTHSDLTEDLKSVLQQFRKLGLDIIVVDQTAPELSHLGLRCVKVIIPGMLPMSFGHPFQRLTGLDRWRKVPVELGYATRELTEEDLNPHPHPFL</sequence>
<dbReference type="InterPro" id="IPR027624">
    <property type="entry name" value="TOMM_cyclo_SagD"/>
</dbReference>
<reference evidence="2 3" key="1">
    <citation type="submission" date="2019-04" db="EMBL/GenBank/DDBJ databases">
        <title>Cohnella sp. nov., isolated from soil.</title>
        <authorList>
            <person name="Kim W."/>
        </authorList>
    </citation>
    <scope>NUCLEOTIDE SEQUENCE [LARGE SCALE GENOMIC DNA]</scope>
    <source>
        <strain evidence="2 3">CAU 1483</strain>
    </source>
</reference>
<evidence type="ECO:0000313" key="2">
    <source>
        <dbReference type="EMBL" id="TJY41124.1"/>
    </source>
</evidence>
<dbReference type="Gene3D" id="3.30.160.660">
    <property type="match status" value="1"/>
</dbReference>
<comment type="caution">
    <text evidence="2">The sequence shown here is derived from an EMBL/GenBank/DDBJ whole genome shotgun (WGS) entry which is preliminary data.</text>
</comment>
<proteinExistence type="predicted"/>
<dbReference type="PROSITE" id="PS51664">
    <property type="entry name" value="YCAO"/>
    <property type="match status" value="1"/>
</dbReference>
<dbReference type="RefSeq" id="WP_136778752.1">
    <property type="nucleotide sequence ID" value="NZ_SUPK01000007.1"/>
</dbReference>
<dbReference type="Gene3D" id="3.30.40.250">
    <property type="match status" value="1"/>
</dbReference>
<dbReference type="Proteomes" id="UP000309673">
    <property type="component" value="Unassembled WGS sequence"/>
</dbReference>
<dbReference type="AlphaFoldDB" id="A0A4U0FAF5"/>
<dbReference type="PANTHER" id="PTHR37809:SF1">
    <property type="entry name" value="RIBOSOMAL PROTEIN S12 METHYLTHIOTRANSFERASE ACCESSORY FACTOR YCAO"/>
    <property type="match status" value="1"/>
</dbReference>
<dbReference type="NCBIfam" id="TIGR03882">
    <property type="entry name" value="cyclo_dehyd_2"/>
    <property type="match status" value="1"/>
</dbReference>
<dbReference type="PANTHER" id="PTHR37809">
    <property type="entry name" value="RIBOSOMAL PROTEIN S12 METHYLTHIOTRANSFERASE ACCESSORY FACTOR YCAO"/>
    <property type="match status" value="1"/>
</dbReference>
<gene>
    <name evidence="2" type="ORF">E5161_15635</name>
</gene>
<organism evidence="2 3">
    <name type="scientific">Cohnella pontilimi</name>
    <dbReference type="NCBI Taxonomy" id="2564100"/>
    <lineage>
        <taxon>Bacteria</taxon>
        <taxon>Bacillati</taxon>
        <taxon>Bacillota</taxon>
        <taxon>Bacilli</taxon>
        <taxon>Bacillales</taxon>
        <taxon>Paenibacillaceae</taxon>
        <taxon>Cohnella</taxon>
    </lineage>
</organism>
<protein>
    <submittedName>
        <fullName evidence="2">TOMM leader peptide-binding protein</fullName>
    </submittedName>
</protein>
<dbReference type="Gene3D" id="3.30.1330.230">
    <property type="match status" value="1"/>
</dbReference>